<dbReference type="EMBL" id="QGKR01000303">
    <property type="protein sequence ID" value="PWR05558.1"/>
    <property type="molecule type" value="Genomic_DNA"/>
</dbReference>
<dbReference type="AlphaFoldDB" id="A0A317CSE3"/>
<reference evidence="4 5" key="1">
    <citation type="submission" date="2018-05" db="EMBL/GenBank/DDBJ databases">
        <title>Micromonospora atacamensis sp. nov., a novel actinobacteria isolated from high altitude Atacama Desert soil.</title>
        <authorList>
            <person name="Carro L."/>
            <person name="Golinska P."/>
            <person name="Klenk H.-P."/>
            <person name="Goodfellow M."/>
        </authorList>
    </citation>
    <scope>NUCLEOTIDE SEQUENCE [LARGE SCALE GENOMIC DNA]</scope>
    <source>
        <strain evidence="4 5">5R2A7</strain>
    </source>
</reference>
<dbReference type="CDD" id="cd13585">
    <property type="entry name" value="PBP2_TMBP_like"/>
    <property type="match status" value="1"/>
</dbReference>
<evidence type="ECO:0000256" key="1">
    <source>
        <dbReference type="ARBA" id="ARBA00008520"/>
    </source>
</evidence>
<dbReference type="GO" id="GO:0055052">
    <property type="term" value="C:ATP-binding cassette (ABC) transporter complex, substrate-binding subunit-containing"/>
    <property type="evidence" value="ECO:0007669"/>
    <property type="project" value="TreeGrafter"/>
</dbReference>
<dbReference type="RefSeq" id="WP_109820114.1">
    <property type="nucleotide sequence ID" value="NZ_QGKR01000303.1"/>
</dbReference>
<dbReference type="OrthoDB" id="2510110at2"/>
<gene>
    <name evidence="4" type="ORF">DKT68_26620</name>
</gene>
<keyword evidence="5" id="KW-1185">Reference proteome</keyword>
<dbReference type="GO" id="GO:1901982">
    <property type="term" value="F:maltose binding"/>
    <property type="evidence" value="ECO:0007669"/>
    <property type="project" value="TreeGrafter"/>
</dbReference>
<dbReference type="Proteomes" id="UP000245410">
    <property type="component" value="Unassembled WGS sequence"/>
</dbReference>
<proteinExistence type="inferred from homology"/>
<dbReference type="GO" id="GO:0042956">
    <property type="term" value="P:maltodextrin transmembrane transport"/>
    <property type="evidence" value="ECO:0007669"/>
    <property type="project" value="TreeGrafter"/>
</dbReference>
<dbReference type="PANTHER" id="PTHR30061">
    <property type="entry name" value="MALTOSE-BINDING PERIPLASMIC PROTEIN"/>
    <property type="match status" value="1"/>
</dbReference>
<evidence type="ECO:0000256" key="3">
    <source>
        <dbReference type="ARBA" id="ARBA00022729"/>
    </source>
</evidence>
<evidence type="ECO:0008006" key="6">
    <source>
        <dbReference type="Google" id="ProtNLM"/>
    </source>
</evidence>
<dbReference type="Gene3D" id="3.40.190.10">
    <property type="entry name" value="Periplasmic binding protein-like II"/>
    <property type="match status" value="1"/>
</dbReference>
<accession>A0A317CSE3</accession>
<protein>
    <recommendedName>
        <fullName evidence="6">Carbohydrate ABC transporter substrate-binding protein, CUT1 family</fullName>
    </recommendedName>
</protein>
<dbReference type="GO" id="GO:0015768">
    <property type="term" value="P:maltose transport"/>
    <property type="evidence" value="ECO:0007669"/>
    <property type="project" value="TreeGrafter"/>
</dbReference>
<keyword evidence="2" id="KW-0813">Transport</keyword>
<evidence type="ECO:0000313" key="5">
    <source>
        <dbReference type="Proteomes" id="UP000245410"/>
    </source>
</evidence>
<organism evidence="4 5">
    <name type="scientific">Micromonospora acroterricola</name>
    <dbReference type="NCBI Taxonomy" id="2202421"/>
    <lineage>
        <taxon>Bacteria</taxon>
        <taxon>Bacillati</taxon>
        <taxon>Actinomycetota</taxon>
        <taxon>Actinomycetes</taxon>
        <taxon>Micromonosporales</taxon>
        <taxon>Micromonosporaceae</taxon>
        <taxon>Micromonospora</taxon>
    </lineage>
</organism>
<dbReference type="Pfam" id="PF01547">
    <property type="entry name" value="SBP_bac_1"/>
    <property type="match status" value="1"/>
</dbReference>
<keyword evidence="3" id="KW-0732">Signal</keyword>
<evidence type="ECO:0000256" key="2">
    <source>
        <dbReference type="ARBA" id="ARBA00022448"/>
    </source>
</evidence>
<comment type="similarity">
    <text evidence="1">Belongs to the bacterial solute-binding protein 1 family.</text>
</comment>
<sequence>MSARTFGRLSGKLVMRRDRAPAKFRGRRFALVAASVTVLVAAGCGGSDDDGSSGGTTTLTFVNAQDPGTFDKVIASFEAANPTIKIKQQAVPFDDLNTTVQSRLGSKDPSIDLYDVDEPRLAAFAARGFLEPLDDLRQQAEGKIDPNALKITTYNDKQYAMPRWTSSQLLYFNKDLLAKAKVPAPSSDPASPMTWEDVTAAAKKAQAAGAKNGLIWDQVDRYYQLQPLAESAGGGPGLKGDKLLEADVTNAGWTRAFTWYHSVFQEGVAPRGINPEQTPSLFANGETAFFAGGPWNSAAFDKDKTVDYGVAPAPAFAGGRPATSTDSWSTGISPFSKHKDAAKKFISYMTIDPTGATETTSNNIPVQKDAFRTYLDTLSAKGERYKQMADIIEYALANTSVSRPVTVGYVDVESTMNKAFADIRNGTAAPDRLAQANDEINRALEKYSR</sequence>
<evidence type="ECO:0000313" key="4">
    <source>
        <dbReference type="EMBL" id="PWR05558.1"/>
    </source>
</evidence>
<dbReference type="PANTHER" id="PTHR30061:SF50">
    <property type="entry name" value="MALTOSE_MALTODEXTRIN-BINDING PERIPLASMIC PROTEIN"/>
    <property type="match status" value="1"/>
</dbReference>
<name>A0A317CSE3_9ACTN</name>
<comment type="caution">
    <text evidence="4">The sequence shown here is derived from an EMBL/GenBank/DDBJ whole genome shotgun (WGS) entry which is preliminary data.</text>
</comment>
<dbReference type="InterPro" id="IPR006059">
    <property type="entry name" value="SBP"/>
</dbReference>
<dbReference type="SUPFAM" id="SSF53850">
    <property type="entry name" value="Periplasmic binding protein-like II"/>
    <property type="match status" value="1"/>
</dbReference>